<dbReference type="SUPFAM" id="SSF53756">
    <property type="entry name" value="UDP-Glycosyltransferase/glycogen phosphorylase"/>
    <property type="match status" value="1"/>
</dbReference>
<sequence length="332" mass="38391">MYSTSKRLSIFTWHIHGSYLYYLAQGPYDIYIPYREQRDEGYYGRGATFPFGGNVHEIPFDEVKDRHFDCILFQSEKNYLKDQFEVLSDYQRSLPAIYLEHNTPANHPVAQSHVVNDPNIVLVHVTHFNQLMWQTNQTPTTVILHGVTPSPFTFNGRWEKGLVTINHIMQRGRALGGDIFERVQQSVPLDLAGMGNGEQAKEILHPDLPAVRCNYRFYFHPVRYTSLALAVCEAMMQGMPVVGLATTELVTVLRDGENGYIHTDVDYLIMRMQELLADRSLAIEIGKNARETALELFDINRFTTEWEQLFRLVANNEWKPNNFNYHTQLLTN</sequence>
<evidence type="ECO:0000313" key="1">
    <source>
        <dbReference type="EMBL" id="SEA85698.1"/>
    </source>
</evidence>
<keyword evidence="2" id="KW-1185">Reference proteome</keyword>
<keyword evidence="1" id="KW-0808">Transferase</keyword>
<accession>A0A1H4ELZ1</accession>
<dbReference type="PANTHER" id="PTHR12526:SF627">
    <property type="entry name" value="D-RHAMNOSYLTRANSFERASE WBPZ"/>
    <property type="match status" value="1"/>
</dbReference>
<reference evidence="2" key="1">
    <citation type="submission" date="2016-10" db="EMBL/GenBank/DDBJ databases">
        <authorList>
            <person name="Varghese N."/>
            <person name="Submissions S."/>
        </authorList>
    </citation>
    <scope>NUCLEOTIDE SEQUENCE [LARGE SCALE GENOMIC DNA]</scope>
    <source>
        <strain evidence="2">DSM 23920</strain>
    </source>
</reference>
<dbReference type="Gene3D" id="3.40.50.2000">
    <property type="entry name" value="Glycogen Phosphorylase B"/>
    <property type="match status" value="2"/>
</dbReference>
<proteinExistence type="predicted"/>
<dbReference type="Pfam" id="PF13692">
    <property type="entry name" value="Glyco_trans_1_4"/>
    <property type="match status" value="1"/>
</dbReference>
<gene>
    <name evidence="1" type="ORF">SAMN05660909_03796</name>
</gene>
<dbReference type="Proteomes" id="UP000199656">
    <property type="component" value="Unassembled WGS sequence"/>
</dbReference>
<dbReference type="AlphaFoldDB" id="A0A1H4ELZ1"/>
<dbReference type="EMBL" id="FNRL01000019">
    <property type="protein sequence ID" value="SEA85698.1"/>
    <property type="molecule type" value="Genomic_DNA"/>
</dbReference>
<dbReference type="OrthoDB" id="9794513at2"/>
<dbReference type="RefSeq" id="WP_089763506.1">
    <property type="nucleotide sequence ID" value="NZ_BKAT01000032.1"/>
</dbReference>
<dbReference type="STRING" id="408074.SAMN05660909_03796"/>
<protein>
    <submittedName>
        <fullName evidence="1">Glycosyl transferases group 1</fullName>
    </submittedName>
</protein>
<name>A0A1H4ELZ1_9BACT</name>
<dbReference type="PANTHER" id="PTHR12526">
    <property type="entry name" value="GLYCOSYLTRANSFERASE"/>
    <property type="match status" value="1"/>
</dbReference>
<dbReference type="GO" id="GO:0016740">
    <property type="term" value="F:transferase activity"/>
    <property type="evidence" value="ECO:0007669"/>
    <property type="project" value="UniProtKB-KW"/>
</dbReference>
<organism evidence="1 2">
    <name type="scientific">Chitinophaga terrae</name>
    <name type="common">ex Kim and Jung 2007</name>
    <dbReference type="NCBI Taxonomy" id="408074"/>
    <lineage>
        <taxon>Bacteria</taxon>
        <taxon>Pseudomonadati</taxon>
        <taxon>Bacteroidota</taxon>
        <taxon>Chitinophagia</taxon>
        <taxon>Chitinophagales</taxon>
        <taxon>Chitinophagaceae</taxon>
        <taxon>Chitinophaga</taxon>
    </lineage>
</organism>
<dbReference type="CDD" id="cd03801">
    <property type="entry name" value="GT4_PimA-like"/>
    <property type="match status" value="1"/>
</dbReference>
<evidence type="ECO:0000313" key="2">
    <source>
        <dbReference type="Proteomes" id="UP000199656"/>
    </source>
</evidence>